<dbReference type="Pfam" id="PF03845">
    <property type="entry name" value="Spore_permease"/>
    <property type="match status" value="1"/>
</dbReference>
<protein>
    <submittedName>
        <fullName evidence="9">Spore germination protein KB</fullName>
    </submittedName>
</protein>
<accession>A0A3D9ISA0</accession>
<feature type="transmembrane region" description="Helical" evidence="8">
    <location>
        <begin position="338"/>
        <end position="359"/>
    </location>
</feature>
<keyword evidence="10" id="KW-1185">Reference proteome</keyword>
<name>A0A3D9ISA0_9BACL</name>
<evidence type="ECO:0000256" key="7">
    <source>
        <dbReference type="ARBA" id="ARBA00023136"/>
    </source>
</evidence>
<dbReference type="PANTHER" id="PTHR34975:SF2">
    <property type="entry name" value="SPORE GERMINATION PROTEIN A2"/>
    <property type="match status" value="1"/>
</dbReference>
<evidence type="ECO:0000256" key="3">
    <source>
        <dbReference type="ARBA" id="ARBA00022448"/>
    </source>
</evidence>
<evidence type="ECO:0000256" key="2">
    <source>
        <dbReference type="ARBA" id="ARBA00007998"/>
    </source>
</evidence>
<sequence>MKNMLTPNQLAVLLFVFLTGSSIINIPAPLIFFSHNAAWISIICAAMLGLLVLLLIMRLARRYPGLNFIQYSSKLIGKPIALLLGMLILTYLIHMAAAIVMDIAMFLNSSMMRDTDYTIFVILIFLAVSMTIRVGVGKFAGMFGLLILSVMIFVVFNISLAIPGYDWHYLLPVFDEGIKPLLHGTYFIYGFPYGEIVLFAMIIPYVRLKAGDRTGRKLAFAILLNAVFLILVTLATILTFGPIAGERKYSMFEVARTIEITEIFQRLEALMGYSMIVASFMKASIVLFLANITLTQILGLPKENRQLIFPLALFCTIISISVGIRGEANWNFIVTSIHPLWGLICATIPLLLVSFVSLFRKKPKQV</sequence>
<comment type="caution">
    <text evidence="9">The sequence shown here is derived from an EMBL/GenBank/DDBJ whole genome shotgun (WGS) entry which is preliminary data.</text>
</comment>
<keyword evidence="5 8" id="KW-0812">Transmembrane</keyword>
<dbReference type="InterPro" id="IPR004761">
    <property type="entry name" value="Spore_GerAB"/>
</dbReference>
<evidence type="ECO:0000313" key="10">
    <source>
        <dbReference type="Proteomes" id="UP000256869"/>
    </source>
</evidence>
<dbReference type="PANTHER" id="PTHR34975">
    <property type="entry name" value="SPORE GERMINATION PROTEIN A2"/>
    <property type="match status" value="1"/>
</dbReference>
<dbReference type="GO" id="GO:0009847">
    <property type="term" value="P:spore germination"/>
    <property type="evidence" value="ECO:0007669"/>
    <property type="project" value="InterPro"/>
</dbReference>
<feature type="transmembrane region" description="Helical" evidence="8">
    <location>
        <begin position="273"/>
        <end position="295"/>
    </location>
</feature>
<evidence type="ECO:0000256" key="4">
    <source>
        <dbReference type="ARBA" id="ARBA00022544"/>
    </source>
</evidence>
<keyword evidence="3" id="KW-0813">Transport</keyword>
<evidence type="ECO:0000256" key="5">
    <source>
        <dbReference type="ARBA" id="ARBA00022692"/>
    </source>
</evidence>
<feature type="transmembrane region" description="Helical" evidence="8">
    <location>
        <begin position="117"/>
        <end position="136"/>
    </location>
</feature>
<keyword evidence="6 8" id="KW-1133">Transmembrane helix</keyword>
<feature type="transmembrane region" description="Helical" evidence="8">
    <location>
        <begin position="218"/>
        <end position="244"/>
    </location>
</feature>
<evidence type="ECO:0000256" key="8">
    <source>
        <dbReference type="SAM" id="Phobius"/>
    </source>
</evidence>
<dbReference type="Proteomes" id="UP000256869">
    <property type="component" value="Unassembled WGS sequence"/>
</dbReference>
<dbReference type="AlphaFoldDB" id="A0A3D9ISA0"/>
<dbReference type="EMBL" id="QRDY01000002">
    <property type="protein sequence ID" value="RED64634.1"/>
    <property type="molecule type" value="Genomic_DNA"/>
</dbReference>
<evidence type="ECO:0000256" key="1">
    <source>
        <dbReference type="ARBA" id="ARBA00004141"/>
    </source>
</evidence>
<dbReference type="NCBIfam" id="TIGR00912">
    <property type="entry name" value="2A0309"/>
    <property type="match status" value="1"/>
</dbReference>
<feature type="transmembrane region" description="Helical" evidence="8">
    <location>
        <begin position="185"/>
        <end position="206"/>
    </location>
</feature>
<evidence type="ECO:0000256" key="6">
    <source>
        <dbReference type="ARBA" id="ARBA00022989"/>
    </source>
</evidence>
<keyword evidence="4" id="KW-0309">Germination</keyword>
<feature type="transmembrane region" description="Helical" evidence="8">
    <location>
        <begin position="80"/>
        <end position="105"/>
    </location>
</feature>
<keyword evidence="7 8" id="KW-0472">Membrane</keyword>
<comment type="subcellular location">
    <subcellularLocation>
        <location evidence="1">Membrane</location>
        <topology evidence="1">Multi-pass membrane protein</topology>
    </subcellularLocation>
</comment>
<proteinExistence type="inferred from homology"/>
<evidence type="ECO:0000313" key="9">
    <source>
        <dbReference type="EMBL" id="RED64634.1"/>
    </source>
</evidence>
<dbReference type="OrthoDB" id="2663541at2"/>
<comment type="similarity">
    <text evidence="2">Belongs to the amino acid-polyamine-organocation (APC) superfamily. Spore germination protein (SGP) (TC 2.A.3.9) family.</text>
</comment>
<organism evidence="9 10">
    <name type="scientific">Cohnella lupini</name>
    <dbReference type="NCBI Taxonomy" id="1294267"/>
    <lineage>
        <taxon>Bacteria</taxon>
        <taxon>Bacillati</taxon>
        <taxon>Bacillota</taxon>
        <taxon>Bacilli</taxon>
        <taxon>Bacillales</taxon>
        <taxon>Paenibacillaceae</taxon>
        <taxon>Cohnella</taxon>
    </lineage>
</organism>
<reference evidence="9 10" key="1">
    <citation type="submission" date="2018-07" db="EMBL/GenBank/DDBJ databases">
        <title>Genomic Encyclopedia of Type Strains, Phase III (KMG-III): the genomes of soil and plant-associated and newly described type strains.</title>
        <authorList>
            <person name="Whitman W."/>
        </authorList>
    </citation>
    <scope>NUCLEOTIDE SEQUENCE [LARGE SCALE GENOMIC DNA]</scope>
    <source>
        <strain evidence="9 10">CECT 8236</strain>
    </source>
</reference>
<feature type="transmembrane region" description="Helical" evidence="8">
    <location>
        <begin position="143"/>
        <end position="165"/>
    </location>
</feature>
<dbReference type="GO" id="GO:0016020">
    <property type="term" value="C:membrane"/>
    <property type="evidence" value="ECO:0007669"/>
    <property type="project" value="UniProtKB-SubCell"/>
</dbReference>
<gene>
    <name evidence="9" type="ORF">DFP95_10251</name>
</gene>
<feature type="transmembrane region" description="Helical" evidence="8">
    <location>
        <begin position="307"/>
        <end position="326"/>
    </location>
</feature>
<feature type="transmembrane region" description="Helical" evidence="8">
    <location>
        <begin position="38"/>
        <end position="60"/>
    </location>
</feature>